<dbReference type="PANTHER" id="PTHR13817">
    <property type="entry name" value="TITIN"/>
    <property type="match status" value="1"/>
</dbReference>
<evidence type="ECO:0000313" key="5">
    <source>
        <dbReference type="Proteomes" id="UP000678393"/>
    </source>
</evidence>
<dbReference type="InterPro" id="IPR003961">
    <property type="entry name" value="FN3_dom"/>
</dbReference>
<dbReference type="SUPFAM" id="SSF49265">
    <property type="entry name" value="Fibronectin type III"/>
    <property type="match status" value="2"/>
</dbReference>
<proteinExistence type="predicted"/>
<dbReference type="InterPro" id="IPR007110">
    <property type="entry name" value="Ig-like_dom"/>
</dbReference>
<dbReference type="InterPro" id="IPR036179">
    <property type="entry name" value="Ig-like_dom_sf"/>
</dbReference>
<keyword evidence="1" id="KW-0677">Repeat</keyword>
<evidence type="ECO:0000313" key="4">
    <source>
        <dbReference type="EMBL" id="CAG5114895.1"/>
    </source>
</evidence>
<evidence type="ECO:0000259" key="2">
    <source>
        <dbReference type="PROSITE" id="PS50835"/>
    </source>
</evidence>
<dbReference type="EMBL" id="CAJHNH020000051">
    <property type="protein sequence ID" value="CAG5114895.1"/>
    <property type="molecule type" value="Genomic_DNA"/>
</dbReference>
<dbReference type="SMART" id="SM00060">
    <property type="entry name" value="FN3"/>
    <property type="match status" value="3"/>
</dbReference>
<feature type="domain" description="Fibronectin type-III" evidence="3">
    <location>
        <begin position="209"/>
        <end position="300"/>
    </location>
</feature>
<dbReference type="SUPFAM" id="SSF48726">
    <property type="entry name" value="Immunoglobulin"/>
    <property type="match status" value="2"/>
</dbReference>
<sequence>MMVIRNYNWKTPSAPRRVTAKAMSPHAIQVIWRDPDLNGKDGEKDSRHYIVKYKEVNDLVNGSDFVNTIRSRQLKVKINKLTPKTTYDIWVKTVKNKKASSWTKANQHIQVLWQPPVASKLNGQTVGYTLQYKHTGTTDEDIQTVTLADTLHHTLTDITDNETYDVRLAARTVNGTGPYTGWKSVFVPQNSDEGLNLSDHLKLDLVVPPPSDVKVVNKTSTSIFLVWSVDKIPECCPVVAYKIVISNYNDSSEYEIVRGTAHVHLMSLTPSTLYGVTITALSTTGESSPSKETLFTTLEADIAEQVKIVSGFKNEDTLTSSLFLHKVRREAGREYICIASNNVGSDKSHLYLPVYETPRIITSHGISVTSGSVARLACEAYGKPVPDIIWIQSTSGTVFDEV</sequence>
<feature type="domain" description="Ig-like" evidence="2">
    <location>
        <begin position="358"/>
        <end position="402"/>
    </location>
</feature>
<dbReference type="Gene3D" id="2.60.40.10">
    <property type="entry name" value="Immunoglobulins"/>
    <property type="match status" value="4"/>
</dbReference>
<evidence type="ECO:0000259" key="3">
    <source>
        <dbReference type="PROSITE" id="PS50853"/>
    </source>
</evidence>
<dbReference type="InterPro" id="IPR013783">
    <property type="entry name" value="Ig-like_fold"/>
</dbReference>
<dbReference type="OrthoDB" id="6150124at2759"/>
<dbReference type="PROSITE" id="PS50853">
    <property type="entry name" value="FN3"/>
    <property type="match status" value="2"/>
</dbReference>
<reference evidence="4" key="1">
    <citation type="submission" date="2021-04" db="EMBL/GenBank/DDBJ databases">
        <authorList>
            <consortium name="Molecular Ecology Group"/>
        </authorList>
    </citation>
    <scope>NUCLEOTIDE SEQUENCE</scope>
</reference>
<dbReference type="Proteomes" id="UP000678393">
    <property type="component" value="Unassembled WGS sequence"/>
</dbReference>
<dbReference type="PANTHER" id="PTHR13817:SF173">
    <property type="entry name" value="FRAZZLED"/>
    <property type="match status" value="1"/>
</dbReference>
<dbReference type="PROSITE" id="PS50835">
    <property type="entry name" value="IG_LIKE"/>
    <property type="match status" value="1"/>
</dbReference>
<dbReference type="AlphaFoldDB" id="A0A8S3YHB9"/>
<feature type="domain" description="Fibronectin type-III" evidence="3">
    <location>
        <begin position="93"/>
        <end position="190"/>
    </location>
</feature>
<keyword evidence="5" id="KW-1185">Reference proteome</keyword>
<name>A0A8S3YHB9_9EUPU</name>
<protein>
    <submittedName>
        <fullName evidence="4">Uncharacterized protein</fullName>
    </submittedName>
</protein>
<gene>
    <name evidence="4" type="ORF">CUNI_LOCUS453</name>
</gene>
<feature type="non-terminal residue" evidence="4">
    <location>
        <position position="402"/>
    </location>
</feature>
<accession>A0A8S3YHB9</accession>
<dbReference type="CDD" id="cd00063">
    <property type="entry name" value="FN3"/>
    <property type="match status" value="3"/>
</dbReference>
<dbReference type="InterPro" id="IPR050964">
    <property type="entry name" value="Striated_Muscle_Regulatory"/>
</dbReference>
<organism evidence="4 5">
    <name type="scientific">Candidula unifasciata</name>
    <dbReference type="NCBI Taxonomy" id="100452"/>
    <lineage>
        <taxon>Eukaryota</taxon>
        <taxon>Metazoa</taxon>
        <taxon>Spiralia</taxon>
        <taxon>Lophotrochozoa</taxon>
        <taxon>Mollusca</taxon>
        <taxon>Gastropoda</taxon>
        <taxon>Heterobranchia</taxon>
        <taxon>Euthyneura</taxon>
        <taxon>Panpulmonata</taxon>
        <taxon>Eupulmonata</taxon>
        <taxon>Stylommatophora</taxon>
        <taxon>Helicina</taxon>
        <taxon>Helicoidea</taxon>
        <taxon>Geomitridae</taxon>
        <taxon>Candidula</taxon>
    </lineage>
</organism>
<comment type="caution">
    <text evidence="4">The sequence shown here is derived from an EMBL/GenBank/DDBJ whole genome shotgun (WGS) entry which is preliminary data.</text>
</comment>
<feature type="non-terminal residue" evidence="4">
    <location>
        <position position="1"/>
    </location>
</feature>
<evidence type="ECO:0000256" key="1">
    <source>
        <dbReference type="ARBA" id="ARBA00022737"/>
    </source>
</evidence>
<dbReference type="Pfam" id="PF00041">
    <property type="entry name" value="fn3"/>
    <property type="match status" value="3"/>
</dbReference>
<dbReference type="InterPro" id="IPR036116">
    <property type="entry name" value="FN3_sf"/>
</dbReference>